<dbReference type="Proteomes" id="UP000824241">
    <property type="component" value="Unassembled WGS sequence"/>
</dbReference>
<feature type="domain" description="BFD-like [2Fe-2S]-binding" evidence="1">
    <location>
        <begin position="9"/>
        <end position="63"/>
    </location>
</feature>
<dbReference type="Pfam" id="PF04324">
    <property type="entry name" value="Fer2_BFD"/>
    <property type="match status" value="1"/>
</dbReference>
<dbReference type="Gene3D" id="1.10.10.1100">
    <property type="entry name" value="BFD-like [2Fe-2S]-binding domain"/>
    <property type="match status" value="1"/>
</dbReference>
<evidence type="ECO:0000313" key="2">
    <source>
        <dbReference type="EMBL" id="HIR60154.1"/>
    </source>
</evidence>
<protein>
    <submittedName>
        <fullName evidence="2">(2Fe-2S)-binding protein</fullName>
    </submittedName>
</protein>
<evidence type="ECO:0000313" key="3">
    <source>
        <dbReference type="Proteomes" id="UP000824241"/>
    </source>
</evidence>
<evidence type="ECO:0000259" key="1">
    <source>
        <dbReference type="Pfam" id="PF04324"/>
    </source>
</evidence>
<dbReference type="InterPro" id="IPR007419">
    <property type="entry name" value="BFD-like_2Fe2S-bd_dom"/>
</dbReference>
<accession>A0A9D1DWJ8</accession>
<dbReference type="AlphaFoldDB" id="A0A9D1DWJ8"/>
<proteinExistence type="predicted"/>
<dbReference type="InterPro" id="IPR041854">
    <property type="entry name" value="BFD-like_2Fe2S-bd_dom_sf"/>
</dbReference>
<dbReference type="EMBL" id="DVHA01000031">
    <property type="protein sequence ID" value="HIR60154.1"/>
    <property type="molecule type" value="Genomic_DNA"/>
</dbReference>
<reference evidence="2" key="1">
    <citation type="submission" date="2020-10" db="EMBL/GenBank/DDBJ databases">
        <authorList>
            <person name="Gilroy R."/>
        </authorList>
    </citation>
    <scope>NUCLEOTIDE SEQUENCE</scope>
    <source>
        <strain evidence="2">CHK189-12415</strain>
    </source>
</reference>
<reference evidence="2" key="2">
    <citation type="journal article" date="2021" name="PeerJ">
        <title>Extensive microbial diversity within the chicken gut microbiome revealed by metagenomics and culture.</title>
        <authorList>
            <person name="Gilroy R."/>
            <person name="Ravi A."/>
            <person name="Getino M."/>
            <person name="Pursley I."/>
            <person name="Horton D.L."/>
            <person name="Alikhan N.F."/>
            <person name="Baker D."/>
            <person name="Gharbi K."/>
            <person name="Hall N."/>
            <person name="Watson M."/>
            <person name="Adriaenssens E.M."/>
            <person name="Foster-Nyarko E."/>
            <person name="Jarju S."/>
            <person name="Secka A."/>
            <person name="Antonio M."/>
            <person name="Oren A."/>
            <person name="Chaudhuri R.R."/>
            <person name="La Ragione R."/>
            <person name="Hildebrand F."/>
            <person name="Pallen M.J."/>
        </authorList>
    </citation>
    <scope>NUCLEOTIDE SEQUENCE</scope>
    <source>
        <strain evidence="2">CHK189-12415</strain>
    </source>
</reference>
<gene>
    <name evidence="2" type="ORF">IAB37_01045</name>
</gene>
<comment type="caution">
    <text evidence="2">The sequence shown here is derived from an EMBL/GenBank/DDBJ whole genome shotgun (WGS) entry which is preliminary data.</text>
</comment>
<name>A0A9D1DWJ8_9FIRM</name>
<organism evidence="2 3">
    <name type="scientific">Candidatus Faecivivens stercoravium</name>
    <dbReference type="NCBI Taxonomy" id="2840803"/>
    <lineage>
        <taxon>Bacteria</taxon>
        <taxon>Bacillati</taxon>
        <taxon>Bacillota</taxon>
        <taxon>Clostridia</taxon>
        <taxon>Eubacteriales</taxon>
        <taxon>Oscillospiraceae</taxon>
        <taxon>Oscillospiraceae incertae sedis</taxon>
        <taxon>Candidatus Faecivivens</taxon>
    </lineage>
</organism>
<sequence length="68" mass="7618">MNQMRANEIICNCKQVSYADIADALHQIPRFEDVVKSFDEVQKITHCSTGCGGCHDKILDTISEIMMA</sequence>